<keyword evidence="13" id="KW-1185">Reference proteome</keyword>
<dbReference type="PANTHER" id="PTHR21577:SF3">
    <property type="entry name" value="SHUGOSHIN 1-RELATED"/>
    <property type="match status" value="1"/>
</dbReference>
<sequence length="626" mass="71029">KMAEHLKKPFNESLQDIKERMKEKRSQKWIKFSKMSQFSAVKCKIITSTSKQTKSIQANNRALAQALQESKLKLKDAEDTILKLRKDYQDLKVQMFALQRNLRFMQAQGLVENRLSALNQIISTVSQNLLNSIDLLGPAKDLCSTGVGRNLKILCLLYTCNIVSLSTEQFNRVKSIFSHLCVKQLFSFNMTFSLLLQGQTSDFPILTLSCPDENVSSRSKDAFGNVLPKGVSSRPRYSEMRNRHELCTGVLDYIEACDVIEELSQDDDGITLEGSLEKCAMQNVNSGISSLNKNKVGSELVLRQIDSESAQSNLGSNSDLKKRECKGREDSQVRKEKQQKGKLECPKNTSRQRPKKRQKKELDLFGGSSDAYDFNFEERVHVTPFRQKRENDTDIGVDDKDDLSETNTSESSYTEEDSDDSLYKPYKSKSKKSSVDKEDVLPVHPRPRSKRCLAQHEQKLHNEKETDSSKSSDKSIMLCYKNHYIYFSVCLFIFSSAEIGIKDMFCLRNCLPELCCVPNFFTGQPSEPSRGHLCDVTNTASLLPSTGNATIDPEDEGLRSPKRKRSCTITVNYKEPSIAGKLRRGDPFTDTNFLNSPIFKQKKDAKRRSLKKAALPKYNEKFVGSR</sequence>
<feature type="coiled-coil region" evidence="9">
    <location>
        <begin position="60"/>
        <end position="108"/>
    </location>
</feature>
<evidence type="ECO:0000256" key="3">
    <source>
        <dbReference type="ARBA" id="ARBA00022454"/>
    </source>
</evidence>
<keyword evidence="5" id="KW-0159">Chromosome partition</keyword>
<feature type="non-terminal residue" evidence="12">
    <location>
        <position position="626"/>
    </location>
</feature>
<dbReference type="GO" id="GO:0005634">
    <property type="term" value="C:nucleus"/>
    <property type="evidence" value="ECO:0007669"/>
    <property type="project" value="InterPro"/>
</dbReference>
<dbReference type="GO" id="GO:0000775">
    <property type="term" value="C:chromosome, centromeric region"/>
    <property type="evidence" value="ECO:0007669"/>
    <property type="project" value="UniProtKB-SubCell"/>
</dbReference>
<keyword evidence="3" id="KW-0158">Chromosome</keyword>
<evidence type="ECO:0000256" key="7">
    <source>
        <dbReference type="ARBA" id="ARBA00023306"/>
    </source>
</evidence>
<feature type="region of interest" description="Disordered" evidence="10">
    <location>
        <begin position="385"/>
        <end position="470"/>
    </location>
</feature>
<dbReference type="Gene3D" id="1.20.5.730">
    <property type="entry name" value="Single helix bin"/>
    <property type="match status" value="1"/>
</dbReference>
<evidence type="ECO:0000313" key="12">
    <source>
        <dbReference type="EMBL" id="KFO70746.1"/>
    </source>
</evidence>
<feature type="compositionally biased region" description="Basic and acidic residues" evidence="10">
    <location>
        <begin position="319"/>
        <end position="345"/>
    </location>
</feature>
<evidence type="ECO:0000256" key="4">
    <source>
        <dbReference type="ARBA" id="ARBA00022618"/>
    </source>
</evidence>
<proteinExistence type="inferred from homology"/>
<dbReference type="GO" id="GO:0045132">
    <property type="term" value="P:meiotic chromosome segregation"/>
    <property type="evidence" value="ECO:0007669"/>
    <property type="project" value="InterPro"/>
</dbReference>
<dbReference type="Pfam" id="PF07557">
    <property type="entry name" value="Shugoshin_C"/>
    <property type="match status" value="1"/>
</dbReference>
<evidence type="ECO:0000313" key="13">
    <source>
        <dbReference type="Proteomes" id="UP000053760"/>
    </source>
</evidence>
<evidence type="ECO:0000256" key="5">
    <source>
        <dbReference type="ARBA" id="ARBA00022829"/>
    </source>
</evidence>
<keyword evidence="7" id="KW-0131">Cell cycle</keyword>
<protein>
    <submittedName>
        <fullName evidence="12">Shugoshin-like 1</fullName>
    </submittedName>
</protein>
<feature type="compositionally biased region" description="Acidic residues" evidence="10">
    <location>
        <begin position="393"/>
        <end position="404"/>
    </location>
</feature>
<comment type="similarity">
    <text evidence="2">Belongs to the shugoshin family.</text>
</comment>
<organism evidence="12 13">
    <name type="scientific">Cuculus canorus</name>
    <name type="common">Common cuckoo</name>
    <dbReference type="NCBI Taxonomy" id="55661"/>
    <lineage>
        <taxon>Eukaryota</taxon>
        <taxon>Metazoa</taxon>
        <taxon>Chordata</taxon>
        <taxon>Craniata</taxon>
        <taxon>Vertebrata</taxon>
        <taxon>Euteleostomi</taxon>
        <taxon>Archelosauria</taxon>
        <taxon>Archosauria</taxon>
        <taxon>Dinosauria</taxon>
        <taxon>Saurischia</taxon>
        <taxon>Theropoda</taxon>
        <taxon>Coelurosauria</taxon>
        <taxon>Aves</taxon>
        <taxon>Neognathae</taxon>
        <taxon>Neoaves</taxon>
        <taxon>Otidimorphae</taxon>
        <taxon>Cuculiformes</taxon>
        <taxon>Cuculidae</taxon>
        <taxon>Cuculus</taxon>
    </lineage>
</organism>
<feature type="non-terminal residue" evidence="12">
    <location>
        <position position="1"/>
    </location>
</feature>
<accession>A0A091FP46</accession>
<name>A0A091FP46_CUCCA</name>
<dbReference type="PANTHER" id="PTHR21577">
    <property type="entry name" value="SHUGOSHIN"/>
    <property type="match status" value="1"/>
</dbReference>
<keyword evidence="4" id="KW-0132">Cell division</keyword>
<feature type="compositionally biased region" description="Basic residues" evidence="10">
    <location>
        <begin position="350"/>
        <end position="359"/>
    </location>
</feature>
<comment type="subcellular location">
    <subcellularLocation>
        <location evidence="1">Chromosome</location>
        <location evidence="1">Centromere</location>
    </subcellularLocation>
</comment>
<dbReference type="STRING" id="55661.A0A091FP46"/>
<evidence type="ECO:0000256" key="8">
    <source>
        <dbReference type="ARBA" id="ARBA00023328"/>
    </source>
</evidence>
<evidence type="ECO:0000256" key="9">
    <source>
        <dbReference type="SAM" id="Coils"/>
    </source>
</evidence>
<evidence type="ECO:0000256" key="6">
    <source>
        <dbReference type="ARBA" id="ARBA00023054"/>
    </source>
</evidence>
<dbReference type="AlphaFoldDB" id="A0A091FP46"/>
<keyword evidence="8" id="KW-0137">Centromere</keyword>
<feature type="compositionally biased region" description="Basic and acidic residues" evidence="10">
    <location>
        <begin position="454"/>
        <end position="470"/>
    </location>
</feature>
<reference evidence="12 13" key="1">
    <citation type="submission" date="2014-04" db="EMBL/GenBank/DDBJ databases">
        <title>Genome evolution of avian class.</title>
        <authorList>
            <person name="Zhang G."/>
            <person name="Li C."/>
        </authorList>
    </citation>
    <scope>NUCLEOTIDE SEQUENCE [LARGE SCALE GENOMIC DNA]</scope>
    <source>
        <strain evidence="12">BGI_N303</strain>
    </source>
</reference>
<dbReference type="InterPro" id="IPR038889">
    <property type="entry name" value="Shugoshin1/2"/>
</dbReference>
<dbReference type="EMBL" id="KL447195">
    <property type="protein sequence ID" value="KFO70746.1"/>
    <property type="molecule type" value="Genomic_DNA"/>
</dbReference>
<dbReference type="Proteomes" id="UP000053760">
    <property type="component" value="Unassembled WGS sequence"/>
</dbReference>
<evidence type="ECO:0000256" key="2">
    <source>
        <dbReference type="ARBA" id="ARBA00010845"/>
    </source>
</evidence>
<keyword evidence="6 9" id="KW-0175">Coiled coil</keyword>
<evidence type="ECO:0000259" key="11">
    <source>
        <dbReference type="Pfam" id="PF07557"/>
    </source>
</evidence>
<dbReference type="GO" id="GO:0051301">
    <property type="term" value="P:cell division"/>
    <property type="evidence" value="ECO:0007669"/>
    <property type="project" value="UniProtKB-KW"/>
</dbReference>
<feature type="domain" description="Shugoshin C-terminal" evidence="11">
    <location>
        <begin position="564"/>
        <end position="584"/>
    </location>
</feature>
<gene>
    <name evidence="12" type="ORF">N303_04077</name>
</gene>
<evidence type="ECO:0000256" key="1">
    <source>
        <dbReference type="ARBA" id="ARBA00004584"/>
    </source>
</evidence>
<feature type="region of interest" description="Disordered" evidence="10">
    <location>
        <begin position="310"/>
        <end position="364"/>
    </location>
</feature>
<dbReference type="InterPro" id="IPR011515">
    <property type="entry name" value="Shugoshin_C"/>
</dbReference>
<evidence type="ECO:0000256" key="10">
    <source>
        <dbReference type="SAM" id="MobiDB-lite"/>
    </source>
</evidence>